<gene>
    <name evidence="2" type="ORF">SAMN05878482_103486</name>
</gene>
<protein>
    <submittedName>
        <fullName evidence="2">Uncharacterized protein</fullName>
    </submittedName>
</protein>
<comment type="caution">
    <text evidence="2">The sequence shown here is derived from an EMBL/GenBank/DDBJ whole genome shotgun (WGS) entry which is preliminary data.</text>
</comment>
<evidence type="ECO:0000313" key="3">
    <source>
        <dbReference type="Proteomes" id="UP000185829"/>
    </source>
</evidence>
<dbReference type="EMBL" id="FTMX01000003">
    <property type="protein sequence ID" value="SIR38192.1"/>
    <property type="molecule type" value="Genomic_DNA"/>
</dbReference>
<name>A0A9X8R9J8_9BACI</name>
<dbReference type="RefSeq" id="WP_076368426.1">
    <property type="nucleotide sequence ID" value="NZ_FTMX01000003.1"/>
</dbReference>
<reference evidence="2 3" key="1">
    <citation type="submission" date="2017-01" db="EMBL/GenBank/DDBJ databases">
        <authorList>
            <person name="Varghese N."/>
            <person name="Submissions S."/>
        </authorList>
    </citation>
    <scope>NUCLEOTIDE SEQUENCE [LARGE SCALE GENOMIC DNA]</scope>
    <source>
        <strain evidence="2 3">RUG2-6</strain>
    </source>
</reference>
<evidence type="ECO:0000313" key="2">
    <source>
        <dbReference type="EMBL" id="SIR38192.1"/>
    </source>
</evidence>
<sequence>MITVDRTKIDQSIENMGTMFNATKEVLASYEEEKKVLEKRGEDLNKKVAELQEQHTQLLLDREIAKDNTSDYIYLSKQLADTQKEMRIIVSLQEELKWDFKQLKKKYVLTIQNTYGKDLSAKSQFDVNANVELVRYELLNAIADYAKEVRKQQQPLMEIIGDEFLDDEELMENNLSFRRAFDFDSTYLSYWAEAGNSVIGKNQVFSACSGNLDPNVRKPKVKEVE</sequence>
<accession>A0A9X8R9J8</accession>
<organism evidence="2 3">
    <name type="scientific">Peribacillus simplex</name>
    <dbReference type="NCBI Taxonomy" id="1478"/>
    <lineage>
        <taxon>Bacteria</taxon>
        <taxon>Bacillati</taxon>
        <taxon>Bacillota</taxon>
        <taxon>Bacilli</taxon>
        <taxon>Bacillales</taxon>
        <taxon>Bacillaceae</taxon>
        <taxon>Peribacillus</taxon>
    </lineage>
</organism>
<feature type="coiled-coil region" evidence="1">
    <location>
        <begin position="20"/>
        <end position="68"/>
    </location>
</feature>
<proteinExistence type="predicted"/>
<dbReference type="Proteomes" id="UP000185829">
    <property type="component" value="Unassembled WGS sequence"/>
</dbReference>
<evidence type="ECO:0000256" key="1">
    <source>
        <dbReference type="SAM" id="Coils"/>
    </source>
</evidence>
<dbReference type="AlphaFoldDB" id="A0A9X8R9J8"/>
<keyword evidence="1" id="KW-0175">Coiled coil</keyword>